<evidence type="ECO:0000313" key="2">
    <source>
        <dbReference type="Proteomes" id="UP001320706"/>
    </source>
</evidence>
<name>A0ACC3SLH4_9PEZI</name>
<dbReference type="EMBL" id="JAMKPW020000004">
    <property type="protein sequence ID" value="KAK8219149.1"/>
    <property type="molecule type" value="Genomic_DNA"/>
</dbReference>
<protein>
    <submittedName>
        <fullName evidence="1">Uncharacterized protein</fullName>
    </submittedName>
</protein>
<proteinExistence type="predicted"/>
<keyword evidence="2" id="KW-1185">Reference proteome</keyword>
<sequence>MALPAIFRVPRPKTFLYLISLRTATELITLTLLINKVSGVYGILALFTGFHLNPLQLSMYLYSILVFGLVCYLGPHIRKQAPLQCLALAWVYILDSLINAAYTALFGVGWFILLAQHLSDDNKTADGAPGGKTMNDTAGFTDPEATVSHVDVIATPASGMMPGQDAVAVGKGNGGGLSKSVFQGGSIASITVISGLWLVRIYFCLIVVAYARGVLRQHILNTSASNYGLQGGSESTELAEDPFRTGREEGEGWKGRLGRAMTRVGRSYWLGKDNEGDLEWVRGTGDKFRRLNIRVPEPGVSERERRARSGTGPPPMTGKV</sequence>
<accession>A0ACC3SLH4</accession>
<reference evidence="1" key="1">
    <citation type="submission" date="2024-02" db="EMBL/GenBank/DDBJ databases">
        <title>Metagenome Assembled Genome of Zalaria obscura JY119.</title>
        <authorList>
            <person name="Vighnesh L."/>
            <person name="Jagadeeshwari U."/>
            <person name="Venkata Ramana C."/>
            <person name="Sasikala C."/>
        </authorList>
    </citation>
    <scope>NUCLEOTIDE SEQUENCE</scope>
    <source>
        <strain evidence="1">JY119</strain>
    </source>
</reference>
<comment type="caution">
    <text evidence="1">The sequence shown here is derived from an EMBL/GenBank/DDBJ whole genome shotgun (WGS) entry which is preliminary data.</text>
</comment>
<organism evidence="1 2">
    <name type="scientific">Zalaria obscura</name>
    <dbReference type="NCBI Taxonomy" id="2024903"/>
    <lineage>
        <taxon>Eukaryota</taxon>
        <taxon>Fungi</taxon>
        <taxon>Dikarya</taxon>
        <taxon>Ascomycota</taxon>
        <taxon>Pezizomycotina</taxon>
        <taxon>Dothideomycetes</taxon>
        <taxon>Dothideomycetidae</taxon>
        <taxon>Dothideales</taxon>
        <taxon>Zalariaceae</taxon>
        <taxon>Zalaria</taxon>
    </lineage>
</organism>
<evidence type="ECO:0000313" key="1">
    <source>
        <dbReference type="EMBL" id="KAK8219149.1"/>
    </source>
</evidence>
<dbReference type="Proteomes" id="UP001320706">
    <property type="component" value="Unassembled WGS sequence"/>
</dbReference>
<gene>
    <name evidence="1" type="ORF">M8818_000880</name>
</gene>